<feature type="signal peptide" evidence="1">
    <location>
        <begin position="1"/>
        <end position="29"/>
    </location>
</feature>
<dbReference type="EMBL" id="FOHK01000004">
    <property type="protein sequence ID" value="SET10694.1"/>
    <property type="molecule type" value="Genomic_DNA"/>
</dbReference>
<dbReference type="InterPro" id="IPR024079">
    <property type="entry name" value="MetalloPept_cat_dom_sf"/>
</dbReference>
<proteinExistence type="predicted"/>
<evidence type="ECO:0000256" key="1">
    <source>
        <dbReference type="SAM" id="SignalP"/>
    </source>
</evidence>
<keyword evidence="3" id="KW-1185">Reference proteome</keyword>
<dbReference type="Proteomes" id="UP000199308">
    <property type="component" value="Unassembled WGS sequence"/>
</dbReference>
<dbReference type="PANTHER" id="PTHR11905">
    <property type="entry name" value="ADAM A DISINTEGRIN AND METALLOPROTEASE DOMAIN"/>
    <property type="match status" value="1"/>
</dbReference>
<dbReference type="STRING" id="349064.SAMN05660429_01060"/>
<dbReference type="Gene3D" id="2.60.40.10">
    <property type="entry name" value="Immunoglobulins"/>
    <property type="match status" value="1"/>
</dbReference>
<dbReference type="SUPFAM" id="SSF55486">
    <property type="entry name" value="Metalloproteases ('zincins'), catalytic domain"/>
    <property type="match status" value="1"/>
</dbReference>
<reference evidence="2 3" key="1">
    <citation type="submission" date="2016-10" db="EMBL/GenBank/DDBJ databases">
        <authorList>
            <person name="de Groot N.N."/>
        </authorList>
    </citation>
    <scope>NUCLEOTIDE SEQUENCE [LARGE SCALE GENOMIC DNA]</scope>
    <source>
        <strain evidence="2 3">DSM 19706</strain>
    </source>
</reference>
<dbReference type="AlphaFoldDB" id="A0A1I0BUP1"/>
<dbReference type="GO" id="GO:0008237">
    <property type="term" value="F:metallopeptidase activity"/>
    <property type="evidence" value="ECO:0007669"/>
    <property type="project" value="InterPro"/>
</dbReference>
<name>A0A1I0BUP1_THASX</name>
<feature type="chain" id="PRO_5011509176" evidence="1">
    <location>
        <begin position="30"/>
        <end position="757"/>
    </location>
</feature>
<protein>
    <submittedName>
        <fullName evidence="2">Metallo-peptidase family M12B Reprolysin-like</fullName>
    </submittedName>
</protein>
<evidence type="ECO:0000313" key="3">
    <source>
        <dbReference type="Proteomes" id="UP000199308"/>
    </source>
</evidence>
<dbReference type="PANTHER" id="PTHR11905:SF159">
    <property type="entry name" value="ADAM METALLOPROTEASE"/>
    <property type="match status" value="1"/>
</dbReference>
<dbReference type="InterPro" id="IPR013783">
    <property type="entry name" value="Ig-like_fold"/>
</dbReference>
<organism evidence="2 3">
    <name type="scientific">Thalassotalea agarivorans</name>
    <name type="common">Thalassomonas agarivorans</name>
    <dbReference type="NCBI Taxonomy" id="349064"/>
    <lineage>
        <taxon>Bacteria</taxon>
        <taxon>Pseudomonadati</taxon>
        <taxon>Pseudomonadota</taxon>
        <taxon>Gammaproteobacteria</taxon>
        <taxon>Alteromonadales</taxon>
        <taxon>Colwelliaceae</taxon>
        <taxon>Thalassotalea</taxon>
    </lineage>
</organism>
<keyword evidence="1" id="KW-0732">Signal</keyword>
<dbReference type="Pfam" id="PF13583">
    <property type="entry name" value="Reprolysin_4"/>
    <property type="match status" value="1"/>
</dbReference>
<dbReference type="Gene3D" id="3.40.390.10">
    <property type="entry name" value="Collagenase (Catalytic Domain)"/>
    <property type="match status" value="1"/>
</dbReference>
<gene>
    <name evidence="2" type="ORF">SAMN05660429_01060</name>
</gene>
<accession>A0A1I0BUP1</accession>
<sequence>MIYPRRPLSTVFASFVCFAVCTIPTLASAEQAPLFQPATSDLSSSYHSFSINDFNGLQQRLNADVATISIEVPTPSGTLTRLSLVPYDVLPKPLQQKYGSIKTFKAYADGQSDAIGRFDITAKGFHGMFYYQQDTVFIEPKPGFEGLYYSYFQSDKRNDSALAPQKLPPKMVDYLTQQVNSAQKSARTANNLRRTYRLAVAAAGEYTQYHADGATNATELALSEITTMVNRVNQVFERDLAISFQLVENNDQIIYEDASTDPFNNDSQDGGLNTALLNDIIGVNNYDIGHVVNTGAGGLAVISAVCDANFKGDGVSGNPSPINDSFYIDYVAHEIGHQFGAEHSFNGEASNCLGNRVAGSAYEPGSGSTIMSYAGLCGSQNLQRFVDPFFNAGSIEQIHAFVNRADMTDCGVSENIDGSAPTINVTAEYTIPANTPFVLDAEVADSDGDQLSYSWEQRDLGSASNSAAQMIDDGTRPLFRVFAPLTVSQRFFPQMSDILNEVSTLGESLPTTDRTLNFRLTVRDGNGYVAFEDTRLTVVNTGEAFDVTKPTTDEVWQAGSTEILWNVAGTDRAPISCASVDIFLSGAQVGVFDQQLAANVPNNGAYTLTEMPAGKTEQARVLVKCSTAPFFAVSHGDFEIDNLVLPQITGQSPLSGFAGDLIAISPSTFTYQDSVADQIRIFDGENYRVNANGIVADTSFEGVLTIDIEPSINGYAGEVFSARVTIRQRPQESSSGGGVLYLLPLLIFVLRRKASVS</sequence>
<evidence type="ECO:0000313" key="2">
    <source>
        <dbReference type="EMBL" id="SET10694.1"/>
    </source>
</evidence>
<dbReference type="RefSeq" id="WP_177168852.1">
    <property type="nucleotide sequence ID" value="NZ_AP027363.1"/>
</dbReference>